<keyword evidence="4" id="KW-1185">Reference proteome</keyword>
<dbReference type="GO" id="GO:0006310">
    <property type="term" value="P:DNA recombination"/>
    <property type="evidence" value="ECO:0007669"/>
    <property type="project" value="UniProtKB-KW"/>
</dbReference>
<dbReference type="PANTHER" id="PTHR30349">
    <property type="entry name" value="PHAGE INTEGRASE-RELATED"/>
    <property type="match status" value="1"/>
</dbReference>
<dbReference type="SUPFAM" id="SSF56349">
    <property type="entry name" value="DNA breaking-rejoining enzymes"/>
    <property type="match status" value="1"/>
</dbReference>
<organism evidence="3 4">
    <name type="scientific">Parablautia muri</name>
    <dbReference type="NCBI Taxonomy" id="2320879"/>
    <lineage>
        <taxon>Bacteria</taxon>
        <taxon>Bacillati</taxon>
        <taxon>Bacillota</taxon>
        <taxon>Clostridia</taxon>
        <taxon>Lachnospirales</taxon>
        <taxon>Lachnospiraceae</taxon>
        <taxon>Parablautia</taxon>
    </lineage>
</organism>
<dbReference type="InterPro" id="IPR011010">
    <property type="entry name" value="DNA_brk_join_enz"/>
</dbReference>
<dbReference type="Gene3D" id="1.10.443.10">
    <property type="entry name" value="Intergrase catalytic core"/>
    <property type="match status" value="1"/>
</dbReference>
<name>A0A9X5BJZ9_9FIRM</name>
<proteinExistence type="predicted"/>
<comment type="caution">
    <text evidence="3">The sequence shown here is derived from an EMBL/GenBank/DDBJ whole genome shotgun (WGS) entry which is preliminary data.</text>
</comment>
<dbReference type="InterPro" id="IPR002104">
    <property type="entry name" value="Integrase_catalytic"/>
</dbReference>
<feature type="domain" description="Tyr recombinase" evidence="2">
    <location>
        <begin position="1"/>
        <end position="173"/>
    </location>
</feature>
<dbReference type="EMBL" id="QZDT01000066">
    <property type="protein sequence ID" value="NBJ95129.1"/>
    <property type="molecule type" value="Genomic_DNA"/>
</dbReference>
<reference evidence="3" key="1">
    <citation type="submission" date="2018-09" db="EMBL/GenBank/DDBJ databases">
        <title>Murine metabolic-syndrome-specific gut microbial biobank.</title>
        <authorList>
            <person name="Liu C."/>
        </authorList>
    </citation>
    <scope>NUCLEOTIDE SEQUENCE</scope>
    <source>
        <strain evidence="3">D42-62</strain>
    </source>
</reference>
<dbReference type="OrthoDB" id="9803188at2"/>
<evidence type="ECO:0000256" key="1">
    <source>
        <dbReference type="ARBA" id="ARBA00023172"/>
    </source>
</evidence>
<protein>
    <submittedName>
        <fullName evidence="3">Site-specific integrase</fullName>
    </submittedName>
</protein>
<evidence type="ECO:0000259" key="2">
    <source>
        <dbReference type="PROSITE" id="PS51898"/>
    </source>
</evidence>
<gene>
    <name evidence="3" type="ORF">D5281_21890</name>
</gene>
<dbReference type="Pfam" id="PF00589">
    <property type="entry name" value="Phage_integrase"/>
    <property type="match status" value="1"/>
</dbReference>
<accession>A0A9X5BJZ9</accession>
<sequence>MKGTIEAKLTVSFSVIMKIFFSFYLTKAELLALTPQDIDFDNKVIRITKSYQRLEGKDVITDPKTPKSKRNISMPDFLCEELKEYIGRLYGLLPTDRIFHLTKSFLHHEMTRGAGKAGVKRIRIHDLRHSHVSLLISMGFSAVSIGNRVGHESVDITFRYAHMFPTEQIQMAELLNAEFKEGTKE</sequence>
<evidence type="ECO:0000313" key="4">
    <source>
        <dbReference type="Proteomes" id="UP001154420"/>
    </source>
</evidence>
<keyword evidence="1" id="KW-0233">DNA recombination</keyword>
<dbReference type="AlphaFoldDB" id="A0A9X5BJZ9"/>
<dbReference type="PANTHER" id="PTHR30349:SF64">
    <property type="entry name" value="PROPHAGE INTEGRASE INTD-RELATED"/>
    <property type="match status" value="1"/>
</dbReference>
<dbReference type="InterPro" id="IPR013762">
    <property type="entry name" value="Integrase-like_cat_sf"/>
</dbReference>
<evidence type="ECO:0000313" key="3">
    <source>
        <dbReference type="EMBL" id="NBJ95129.1"/>
    </source>
</evidence>
<dbReference type="CDD" id="cd01189">
    <property type="entry name" value="INT_ICEBs1_C_like"/>
    <property type="match status" value="1"/>
</dbReference>
<dbReference type="PROSITE" id="PS51898">
    <property type="entry name" value="TYR_RECOMBINASE"/>
    <property type="match status" value="1"/>
</dbReference>
<dbReference type="Proteomes" id="UP001154420">
    <property type="component" value="Unassembled WGS sequence"/>
</dbReference>
<dbReference type="GO" id="GO:0015074">
    <property type="term" value="P:DNA integration"/>
    <property type="evidence" value="ECO:0007669"/>
    <property type="project" value="InterPro"/>
</dbReference>
<dbReference type="InterPro" id="IPR050090">
    <property type="entry name" value="Tyrosine_recombinase_XerCD"/>
</dbReference>
<dbReference type="GO" id="GO:0003677">
    <property type="term" value="F:DNA binding"/>
    <property type="evidence" value="ECO:0007669"/>
    <property type="project" value="InterPro"/>
</dbReference>